<evidence type="ECO:0000256" key="4">
    <source>
        <dbReference type="ARBA" id="ARBA00011245"/>
    </source>
</evidence>
<evidence type="ECO:0000256" key="8">
    <source>
        <dbReference type="HAMAP-Rule" id="MF_00260"/>
    </source>
</evidence>
<keyword evidence="12" id="KW-1185">Reference proteome</keyword>
<dbReference type="InterPro" id="IPR022419">
    <property type="entry name" value="Porphobilin_deaminase_cofac_BS"/>
</dbReference>
<dbReference type="Pfam" id="PF01379">
    <property type="entry name" value="Porphobil_deam"/>
    <property type="match status" value="1"/>
</dbReference>
<dbReference type="GO" id="GO:0005737">
    <property type="term" value="C:cytoplasm"/>
    <property type="evidence" value="ECO:0007669"/>
    <property type="project" value="UniProtKB-UniRule"/>
</dbReference>
<dbReference type="GO" id="GO:0006782">
    <property type="term" value="P:protoporphyrinogen IX biosynthetic process"/>
    <property type="evidence" value="ECO:0007669"/>
    <property type="project" value="UniProtKB-UniRule"/>
</dbReference>
<evidence type="ECO:0000259" key="10">
    <source>
        <dbReference type="Pfam" id="PF03900"/>
    </source>
</evidence>
<evidence type="ECO:0000256" key="6">
    <source>
        <dbReference type="ARBA" id="ARBA00023244"/>
    </source>
</evidence>
<comment type="miscellaneous">
    <text evidence="8">The porphobilinogen subunits are added to the dipyrromethane group.</text>
</comment>
<comment type="cofactor">
    <cofactor evidence="8">
        <name>dipyrromethane</name>
        <dbReference type="ChEBI" id="CHEBI:60342"/>
    </cofactor>
    <text evidence="8">Binds 1 dipyrromethane group covalently.</text>
</comment>
<reference evidence="11 12" key="2">
    <citation type="journal article" date="2015" name="Biomed. Res. Int.">
        <title>Effects of Arsenite Resistance on the Growth and Functional Gene Expression of Leptospirillum ferriphilum and Acidithiobacillus thiooxidans in Pure Culture and Coculture.</title>
        <authorList>
            <person name="Jiang H."/>
            <person name="Liang Y."/>
            <person name="Yin H."/>
            <person name="Xiao Y."/>
            <person name="Guo X."/>
            <person name="Xu Y."/>
            <person name="Hu Q."/>
            <person name="Liu H."/>
            <person name="Liu X."/>
        </authorList>
    </citation>
    <scope>NUCLEOTIDE SEQUENCE [LARGE SCALE GENOMIC DNA]</scope>
    <source>
        <strain evidence="11 12">YSK</strain>
    </source>
</reference>
<dbReference type="CDD" id="cd13646">
    <property type="entry name" value="PBP2_EcHMBS_like"/>
    <property type="match status" value="1"/>
</dbReference>
<dbReference type="InterPro" id="IPR022417">
    <property type="entry name" value="Porphobilin_deaminase_N"/>
</dbReference>
<dbReference type="RefSeq" id="WP_023525018.1">
    <property type="nucleotide sequence ID" value="NZ_CP007243.1"/>
</dbReference>
<proteinExistence type="inferred from homology"/>
<dbReference type="PANTHER" id="PTHR11557:SF0">
    <property type="entry name" value="PORPHOBILINOGEN DEAMINASE"/>
    <property type="match status" value="1"/>
</dbReference>
<dbReference type="KEGG" id="lfp:Y981_10085"/>
<dbReference type="Gene3D" id="3.40.190.10">
    <property type="entry name" value="Periplasmic binding protein-like II"/>
    <property type="match status" value="2"/>
</dbReference>
<dbReference type="SUPFAM" id="SSF54782">
    <property type="entry name" value="Porphobilinogen deaminase (hydroxymethylbilane synthase), C-terminal domain"/>
    <property type="match status" value="1"/>
</dbReference>
<feature type="modified residue" description="S-(dipyrrolylmethanemethyl)cysteine" evidence="8">
    <location>
        <position position="241"/>
    </location>
</feature>
<dbReference type="SUPFAM" id="SSF53850">
    <property type="entry name" value="Periplasmic binding protein-like II"/>
    <property type="match status" value="1"/>
</dbReference>
<sequence>MLPTPLKIGSRGSELALWQARHVASLIESVSGVLPEIVVIKTTGDIILDRQLSEVGGKGLFVKEIEEALLRKEIDLAVHSMKDVPAFLPPGLTLAATLTREDPRDVFLSPHYPDIKSLPQKARVGTSSLRRLAQIREIRNDLEFIPLRGNVGTRIRKMEEGVVDAIILAGAGLLRLGHANRVREWISPRVLLPAIGQGALGLEIRTDDETTGTLVRSLSDESTHLSVAAERGVLQSLNGGCQVPIAAYAVWEKNRTLSLEGRVLDISGTRRIHARETRDIVTIDDAYQMGIDLGNRLLSDGAEEILNSILKKSS</sequence>
<evidence type="ECO:0000256" key="5">
    <source>
        <dbReference type="ARBA" id="ARBA00022679"/>
    </source>
</evidence>
<evidence type="ECO:0000256" key="1">
    <source>
        <dbReference type="ARBA" id="ARBA00002869"/>
    </source>
</evidence>
<dbReference type="PRINTS" id="PR00151">
    <property type="entry name" value="PORPHBDMNASE"/>
</dbReference>
<evidence type="ECO:0000256" key="3">
    <source>
        <dbReference type="ARBA" id="ARBA00005638"/>
    </source>
</evidence>
<dbReference type="InterPro" id="IPR022418">
    <property type="entry name" value="Porphobilinogen_deaminase_C"/>
</dbReference>
<evidence type="ECO:0000256" key="7">
    <source>
        <dbReference type="ARBA" id="ARBA00048169"/>
    </source>
</evidence>
<comment type="catalytic activity">
    <reaction evidence="7 8">
        <text>4 porphobilinogen + H2O = hydroxymethylbilane + 4 NH4(+)</text>
        <dbReference type="Rhea" id="RHEA:13185"/>
        <dbReference type="ChEBI" id="CHEBI:15377"/>
        <dbReference type="ChEBI" id="CHEBI:28938"/>
        <dbReference type="ChEBI" id="CHEBI:57845"/>
        <dbReference type="ChEBI" id="CHEBI:58126"/>
        <dbReference type="EC" id="2.5.1.61"/>
    </reaction>
</comment>
<dbReference type="NCBIfam" id="TIGR00212">
    <property type="entry name" value="hemC"/>
    <property type="match status" value="1"/>
</dbReference>
<keyword evidence="6 8" id="KW-0627">Porphyrin biosynthesis</keyword>
<evidence type="ECO:0000259" key="9">
    <source>
        <dbReference type="Pfam" id="PF01379"/>
    </source>
</evidence>
<name>A0A059XVQ9_9BACT</name>
<feature type="domain" description="Porphobilinogen deaminase C-terminal" evidence="10">
    <location>
        <begin position="226"/>
        <end position="298"/>
    </location>
</feature>
<comment type="pathway">
    <text evidence="2">Porphyrin-containing compound metabolism; protoporphyrin-IX biosynthesis; coproporphyrinogen-III from 5-aminolevulinate: step 2/4.</text>
</comment>
<accession>A0A059XVQ9</accession>
<dbReference type="HOGENOM" id="CLU_019704_0_2_0"/>
<organism evidence="11 12">
    <name type="scientific">Leptospirillum ferriphilum YSK</name>
    <dbReference type="NCBI Taxonomy" id="1441628"/>
    <lineage>
        <taxon>Bacteria</taxon>
        <taxon>Pseudomonadati</taxon>
        <taxon>Nitrospirota</taxon>
        <taxon>Nitrospiria</taxon>
        <taxon>Nitrospirales</taxon>
        <taxon>Nitrospiraceae</taxon>
        <taxon>Leptospirillum</taxon>
    </lineage>
</organism>
<dbReference type="AlphaFoldDB" id="A0A059XVQ9"/>
<dbReference type="FunFam" id="3.40.190.10:FF:000005">
    <property type="entry name" value="Porphobilinogen deaminase"/>
    <property type="match status" value="1"/>
</dbReference>
<dbReference type="PANTHER" id="PTHR11557">
    <property type="entry name" value="PORPHOBILINOGEN DEAMINASE"/>
    <property type="match status" value="1"/>
</dbReference>
<dbReference type="EMBL" id="CP007243">
    <property type="protein sequence ID" value="AIA30973.1"/>
    <property type="molecule type" value="Genomic_DNA"/>
</dbReference>
<dbReference type="Pfam" id="PF03900">
    <property type="entry name" value="Porphobil_deamC"/>
    <property type="match status" value="1"/>
</dbReference>
<dbReference type="Gene3D" id="3.30.160.40">
    <property type="entry name" value="Porphobilinogen deaminase, C-terminal domain"/>
    <property type="match status" value="1"/>
</dbReference>
<dbReference type="HAMAP" id="MF_00260">
    <property type="entry name" value="Porphobil_deam"/>
    <property type="match status" value="1"/>
</dbReference>
<protein>
    <recommendedName>
        <fullName evidence="8">Porphobilinogen deaminase</fullName>
        <shortName evidence="8">PBG</shortName>
        <ecNumber evidence="8">2.5.1.61</ecNumber>
    </recommendedName>
    <alternativeName>
        <fullName evidence="8">Hydroxymethylbilane synthase</fullName>
        <shortName evidence="8">HMBS</shortName>
    </alternativeName>
    <alternativeName>
        <fullName evidence="8">Pre-uroporphyrinogen synthase</fullName>
    </alternativeName>
</protein>
<dbReference type="GO" id="GO:0004418">
    <property type="term" value="F:hydroxymethylbilane synthase activity"/>
    <property type="evidence" value="ECO:0007669"/>
    <property type="project" value="UniProtKB-UniRule"/>
</dbReference>
<comment type="function">
    <text evidence="1 8">Tetrapolymerization of the monopyrrole PBG into the hydroxymethylbilane pre-uroporphyrinogen in several discrete steps.</text>
</comment>
<keyword evidence="5 8" id="KW-0808">Transferase</keyword>
<dbReference type="OrthoDB" id="9810298at2"/>
<comment type="subunit">
    <text evidence="4 8">Monomer.</text>
</comment>
<dbReference type="FunFam" id="3.40.190.10:FF:000004">
    <property type="entry name" value="Porphobilinogen deaminase"/>
    <property type="match status" value="1"/>
</dbReference>
<dbReference type="InterPro" id="IPR000860">
    <property type="entry name" value="HemC"/>
</dbReference>
<dbReference type="PROSITE" id="PS00533">
    <property type="entry name" value="PORPHOBILINOGEN_DEAM"/>
    <property type="match status" value="1"/>
</dbReference>
<dbReference type="InterPro" id="IPR036803">
    <property type="entry name" value="Porphobilinogen_deaminase_C_sf"/>
</dbReference>
<gene>
    <name evidence="8" type="primary">hemC</name>
    <name evidence="11" type="ORF">Y981_10085</name>
</gene>
<reference evidence="12" key="1">
    <citation type="submission" date="2014-02" db="EMBL/GenBank/DDBJ databases">
        <title>Complete genome sequence and comparative genomic analysis of the nitrogen-fixing bacterium Leptospirillum ferriphilum YSK.</title>
        <authorList>
            <person name="Guo X."/>
            <person name="Yin H."/>
            <person name="Liang Y."/>
            <person name="Hu Q."/>
            <person name="Ma L."/>
            <person name="Xiao Y."/>
            <person name="Zhang X."/>
            <person name="Qiu G."/>
            <person name="Liu X."/>
        </authorList>
    </citation>
    <scope>NUCLEOTIDE SEQUENCE [LARGE SCALE GENOMIC DNA]</scope>
    <source>
        <strain evidence="12">YSK</strain>
    </source>
</reference>
<dbReference type="PIRSF" id="PIRSF001438">
    <property type="entry name" value="4pyrrol_synth_OHMeBilane_synth"/>
    <property type="match status" value="1"/>
</dbReference>
<feature type="domain" description="Porphobilinogen deaminase N-terminal" evidence="9">
    <location>
        <begin position="6"/>
        <end position="211"/>
    </location>
</feature>
<dbReference type="Proteomes" id="UP000027059">
    <property type="component" value="Chromosome"/>
</dbReference>
<comment type="similarity">
    <text evidence="3 8">Belongs to the HMBS family.</text>
</comment>
<evidence type="ECO:0000313" key="12">
    <source>
        <dbReference type="Proteomes" id="UP000027059"/>
    </source>
</evidence>
<evidence type="ECO:0000256" key="2">
    <source>
        <dbReference type="ARBA" id="ARBA00004735"/>
    </source>
</evidence>
<dbReference type="EC" id="2.5.1.61" evidence="8"/>
<evidence type="ECO:0000313" key="11">
    <source>
        <dbReference type="EMBL" id="AIA30973.1"/>
    </source>
</evidence>